<comment type="caution">
    <text evidence="1">The sequence shown here is derived from an EMBL/GenBank/DDBJ whole genome shotgun (WGS) entry which is preliminary data.</text>
</comment>
<organism evidence="1">
    <name type="scientific">Ophidiomyces ophidiicola</name>
    <dbReference type="NCBI Taxonomy" id="1387563"/>
    <lineage>
        <taxon>Eukaryota</taxon>
        <taxon>Fungi</taxon>
        <taxon>Dikarya</taxon>
        <taxon>Ascomycota</taxon>
        <taxon>Pezizomycotina</taxon>
        <taxon>Eurotiomycetes</taxon>
        <taxon>Eurotiomycetidae</taxon>
        <taxon>Onygenales</taxon>
        <taxon>Onygenaceae</taxon>
        <taxon>Ophidiomyces</taxon>
    </lineage>
</organism>
<sequence length="673" mass="77013">MTLSDWDVQRHALSTIPVMALLVAYIILTSGPHNESQRLHNSEGKTCILPLSIRIVTILALVLGVEAYICGFHSNGALNILIAGFRLSLLWCFIFQITNHSWHAAAAIGTFSAMSTREPFKQSSSMRSFLHVVATLLVLGQIVSALPKQAKTKMILWVFAILPLGTFLANIFTIIAHSSSQVSQNHPIDVLIQKAKLNFDGYVQKQSKNYSAACDEYRRRYSVEPPPGFQAWYEFAKSHKSPIIDDFDLIYDGISPFWKLSGKEVLGMINDSQHFSNSELWRCTLSSHHTSKIACHHPYRSFDRHIELLFNKLLENMDVVLPRVTFLVNHFDEPSILITPRSLDNQWFNLTDMSRQKVWDSLTKYCLSSHHDQKLDTETDGVPFVTNARTSKNLCLHPEYRNMHGIAISPTSFHLIEGLVPILSTGSLSTMGHILFPSPAYIESEFRYAEEHDVDWGKKKNNLYWAGSTTGGFASDSEWKYFHRQRFVKLAQNLEKRQHSYLRKKGGKITSVKSPFLDSRLYNVGFTKIFQCKRSACRDQLAYFDVKPWADKDQALRSRLVFDIDGNGISGRYYKLLASKSTPLKHTLLREWHDDRLEPWLHYIPVSQSMEEVPELVSFLTSTTIGQRRAKEIAESGRDWFSRAFREIDLAIYTYRLLLELARLQDPERLAAS</sequence>
<accession>A0ACB8V049</accession>
<protein>
    <submittedName>
        <fullName evidence="1">Uncharacterized protein</fullName>
    </submittedName>
</protein>
<proteinExistence type="predicted"/>
<name>A0ACB8V049_9EURO</name>
<evidence type="ECO:0000313" key="1">
    <source>
        <dbReference type="EMBL" id="KAI2389594.1"/>
    </source>
</evidence>
<reference evidence="1" key="1">
    <citation type="journal article" date="2022" name="bioRxiv">
        <title>Population genetic analysis of Ophidiomyces ophidiicola, the causative agent of snake fungal disease, indicates recent introductions to the USA.</title>
        <authorList>
            <person name="Ladner J.T."/>
            <person name="Palmer J.M."/>
            <person name="Ettinger C.L."/>
            <person name="Stajich J.E."/>
            <person name="Farrell T.M."/>
            <person name="Glorioso B.M."/>
            <person name="Lawson B."/>
            <person name="Price S.J."/>
            <person name="Stengle A.G."/>
            <person name="Grear D.A."/>
            <person name="Lorch J.M."/>
        </authorList>
    </citation>
    <scope>NUCLEOTIDE SEQUENCE</scope>
    <source>
        <strain evidence="1">NWHC 24266-5</strain>
    </source>
</reference>
<gene>
    <name evidence="1" type="ORF">LOY88_002058</name>
</gene>
<dbReference type="EMBL" id="JALBCA010000023">
    <property type="protein sequence ID" value="KAI2389594.1"/>
    <property type="molecule type" value="Genomic_DNA"/>
</dbReference>